<protein>
    <recommendedName>
        <fullName evidence="2">Hexosyltransferase</fullName>
    </recommendedName>
</protein>
<gene>
    <name evidence="1" type="primary">ORF218742</name>
</gene>
<dbReference type="EMBL" id="HACG01051577">
    <property type="protein sequence ID" value="CEK98448.1"/>
    <property type="molecule type" value="Transcribed_RNA"/>
</dbReference>
<feature type="non-terminal residue" evidence="1">
    <location>
        <position position="107"/>
    </location>
</feature>
<reference evidence="1" key="1">
    <citation type="submission" date="2014-12" db="EMBL/GenBank/DDBJ databases">
        <title>Insight into the proteome of Arion vulgaris.</title>
        <authorList>
            <person name="Aradska J."/>
            <person name="Bulat T."/>
            <person name="Smidak R."/>
            <person name="Sarate P."/>
            <person name="Gangsoo J."/>
            <person name="Sialana F."/>
            <person name="Bilban M."/>
            <person name="Lubec G."/>
        </authorList>
    </citation>
    <scope>NUCLEOTIDE SEQUENCE</scope>
    <source>
        <tissue evidence="1">Skin</tissue>
    </source>
</reference>
<accession>A0A0B7BZU8</accession>
<evidence type="ECO:0000313" key="1">
    <source>
        <dbReference type="EMBL" id="CEK98448.1"/>
    </source>
</evidence>
<feature type="non-terminal residue" evidence="1">
    <location>
        <position position="1"/>
    </location>
</feature>
<sequence>WTNENRFPIRNSPSFKAFLKQYWLKNRRQSDMRILEQLTSTTLPKELMLSISNPGIPLEYSREQLAGVILAVLVISQPCNVLLRQAARQTWCQGAQEMGVKVGFVVG</sequence>
<name>A0A0B7BZU8_9EUPU</name>
<dbReference type="AlphaFoldDB" id="A0A0B7BZU8"/>
<organism evidence="1">
    <name type="scientific">Arion vulgaris</name>
    <dbReference type="NCBI Taxonomy" id="1028688"/>
    <lineage>
        <taxon>Eukaryota</taxon>
        <taxon>Metazoa</taxon>
        <taxon>Spiralia</taxon>
        <taxon>Lophotrochozoa</taxon>
        <taxon>Mollusca</taxon>
        <taxon>Gastropoda</taxon>
        <taxon>Heterobranchia</taxon>
        <taxon>Euthyneura</taxon>
        <taxon>Panpulmonata</taxon>
        <taxon>Eupulmonata</taxon>
        <taxon>Stylommatophora</taxon>
        <taxon>Helicina</taxon>
        <taxon>Arionoidea</taxon>
        <taxon>Arionidae</taxon>
        <taxon>Arion</taxon>
    </lineage>
</organism>
<evidence type="ECO:0008006" key="2">
    <source>
        <dbReference type="Google" id="ProtNLM"/>
    </source>
</evidence>
<proteinExistence type="predicted"/>